<evidence type="ECO:0000313" key="4">
    <source>
        <dbReference type="Proteomes" id="UP001190465"/>
    </source>
</evidence>
<evidence type="ECO:0000259" key="2">
    <source>
        <dbReference type="Pfam" id="PF13193"/>
    </source>
</evidence>
<dbReference type="Gene3D" id="3.30.300.30">
    <property type="match status" value="1"/>
</dbReference>
<evidence type="ECO:0000313" key="3">
    <source>
        <dbReference type="EMBL" id="CAJ1511073.1"/>
    </source>
</evidence>
<dbReference type="InterPro" id="IPR050237">
    <property type="entry name" value="ATP-dep_AMP-bd_enzyme"/>
</dbReference>
<dbReference type="InterPro" id="IPR025110">
    <property type="entry name" value="AMP-bd_C"/>
</dbReference>
<dbReference type="Pfam" id="PF00501">
    <property type="entry name" value="AMP-binding"/>
    <property type="match status" value="1"/>
</dbReference>
<feature type="domain" description="AMP-dependent synthetase/ligase" evidence="1">
    <location>
        <begin position="14"/>
        <end position="346"/>
    </location>
</feature>
<dbReference type="InterPro" id="IPR045851">
    <property type="entry name" value="AMP-bd_C_sf"/>
</dbReference>
<dbReference type="InterPro" id="IPR000873">
    <property type="entry name" value="AMP-dep_synth/lig_dom"/>
</dbReference>
<dbReference type="InterPro" id="IPR042099">
    <property type="entry name" value="ANL_N_sf"/>
</dbReference>
<dbReference type="PANTHER" id="PTHR43767">
    <property type="entry name" value="LONG-CHAIN-FATTY-ACID--COA LIGASE"/>
    <property type="match status" value="1"/>
</dbReference>
<keyword evidence="4" id="KW-1185">Reference proteome</keyword>
<accession>A0ABM9M7A9</accession>
<proteinExistence type="predicted"/>
<dbReference type="InterPro" id="IPR020845">
    <property type="entry name" value="AMP-binding_CS"/>
</dbReference>
<dbReference type="Gene3D" id="3.40.50.12780">
    <property type="entry name" value="N-terminal domain of ligase-like"/>
    <property type="match status" value="1"/>
</dbReference>
<dbReference type="PROSITE" id="PS00455">
    <property type="entry name" value="AMP_BINDING"/>
    <property type="match status" value="1"/>
</dbReference>
<organism evidence="3 4">
    <name type="scientific">[Mycobacterium] burgundiense</name>
    <dbReference type="NCBI Taxonomy" id="3064286"/>
    <lineage>
        <taxon>Bacteria</taxon>
        <taxon>Bacillati</taxon>
        <taxon>Actinomycetota</taxon>
        <taxon>Actinomycetes</taxon>
        <taxon>Mycobacteriales</taxon>
        <taxon>Mycobacteriaceae</taxon>
        <taxon>Mycolicibacterium</taxon>
    </lineage>
</organism>
<evidence type="ECO:0000259" key="1">
    <source>
        <dbReference type="Pfam" id="PF00501"/>
    </source>
</evidence>
<dbReference type="RefSeq" id="WP_308480246.1">
    <property type="nucleotide sequence ID" value="NZ_OY726397.1"/>
</dbReference>
<dbReference type="EMBL" id="OY726397">
    <property type="protein sequence ID" value="CAJ1511073.1"/>
    <property type="molecule type" value="Genomic_DNA"/>
</dbReference>
<dbReference type="PANTHER" id="PTHR43767:SF1">
    <property type="entry name" value="NONRIBOSOMAL PEPTIDE SYNTHASE PES1 (EUROFUNG)-RELATED"/>
    <property type="match status" value="1"/>
</dbReference>
<feature type="domain" description="AMP-binding enzyme C-terminal" evidence="2">
    <location>
        <begin position="406"/>
        <end position="480"/>
    </location>
</feature>
<dbReference type="Pfam" id="PF13193">
    <property type="entry name" value="AMP-binding_C"/>
    <property type="match status" value="1"/>
</dbReference>
<name>A0ABM9M7A9_9MYCO</name>
<sequence>MSESDTILGLLCRGAETWPDRPLVKYEGGVTWTWQDSLDAGNRAAAVLAALGVGPGDRVMILLSNGEGWIRSWWGATLLGAVIAPVNPTYRGEMLSSACDRIDPAVVIAEDTEAHYLPARWAARRIHPGVLAEAGVAPAAPPPVVLPSDPHCLLLTSGTTGPSKASISTHAYFCSVVDWLIEGAGLTENSVFQADLPWFHLSAFAPSVQMMRLGGTIVVRRSPAMSTYWQTAKELGSTFAVAPGTVAQYLESRPVSPADRDHGMEFLLAAPLPADAAGFIERFGLRGLCTAYGSTETSMVITKVIGQSVPSGSCGTVRAGFHARIIDGAGQDVPAGTIGELVVRSDERTLMSLGYQGDADATTEAWRDGWYHTGDAVSVDEDGFYYFHDRYKDSLRRRGENISSFEVEREVLAFPGIEEVACVAHPGEYAGDDEVKVFIVAEAGAQIRLSDVVEFLGDRLPAFMQPRYLELAEVLPKTPTSRVRKHLLRDQGNTSATYDRLSTRA</sequence>
<reference evidence="3 4" key="1">
    <citation type="submission" date="2023-08" db="EMBL/GenBank/DDBJ databases">
        <authorList>
            <person name="Folkvardsen B D."/>
            <person name="Norman A."/>
        </authorList>
    </citation>
    <scope>NUCLEOTIDE SEQUENCE [LARGE SCALE GENOMIC DNA]</scope>
    <source>
        <strain evidence="3 4">Mu0053</strain>
    </source>
</reference>
<protein>
    <submittedName>
        <fullName evidence="3">AMP-binding protein</fullName>
    </submittedName>
</protein>
<dbReference type="Proteomes" id="UP001190465">
    <property type="component" value="Chromosome"/>
</dbReference>
<gene>
    <name evidence="3" type="ORF">MU0053_004990</name>
</gene>
<dbReference type="SUPFAM" id="SSF56801">
    <property type="entry name" value="Acetyl-CoA synthetase-like"/>
    <property type="match status" value="1"/>
</dbReference>